<evidence type="ECO:0000313" key="4">
    <source>
        <dbReference type="Proteomes" id="UP000238362"/>
    </source>
</evidence>
<comment type="caution">
    <text evidence="3">The sequence shown here is derived from an EMBL/GenBank/DDBJ whole genome shotgun (WGS) entry which is preliminary data.</text>
</comment>
<dbReference type="AlphaFoldDB" id="A0A2T0LLT2"/>
<keyword evidence="2" id="KW-0472">Membrane</keyword>
<name>A0A2T0LLT2_9PSEU</name>
<keyword evidence="4" id="KW-1185">Reference proteome</keyword>
<evidence type="ECO:0000256" key="2">
    <source>
        <dbReference type="SAM" id="Phobius"/>
    </source>
</evidence>
<accession>A0A2T0LLT2</accession>
<gene>
    <name evidence="3" type="ORF">B0I33_11396</name>
</gene>
<protein>
    <submittedName>
        <fullName evidence="3">Uncharacterized protein</fullName>
    </submittedName>
</protein>
<feature type="transmembrane region" description="Helical" evidence="2">
    <location>
        <begin position="227"/>
        <end position="249"/>
    </location>
</feature>
<feature type="transmembrane region" description="Helical" evidence="2">
    <location>
        <begin position="69"/>
        <end position="88"/>
    </location>
</feature>
<sequence length="269" mass="28014">MTFEDHLPGLIVVSYALMALCLWGRSKLRAKLPPPSADEDAGESQVPTPAPGSIGPEAGAGATRTGARALAWGAAVLGTGTTVTWLYAALDLSGIVVLLAVLLGLVLFGLMLGLALQSESATSKLFGVLGAAVVLADFWFLMLAPLLHLLGLTRDIALHVTSVFESRNRLGAGQATTVQGSYELDGAEHQADVWWLALGGAPEEGETVAAGLSPAWPHQIIGETSEAWLLLGIGAGTAVLYGCVFFGVVSGTRRFRTRRNTPAEQGTGR</sequence>
<evidence type="ECO:0000256" key="1">
    <source>
        <dbReference type="SAM" id="MobiDB-lite"/>
    </source>
</evidence>
<dbReference type="Proteomes" id="UP000238362">
    <property type="component" value="Unassembled WGS sequence"/>
</dbReference>
<feature type="region of interest" description="Disordered" evidence="1">
    <location>
        <begin position="33"/>
        <end position="61"/>
    </location>
</feature>
<dbReference type="EMBL" id="PVNH01000013">
    <property type="protein sequence ID" value="PRX43930.1"/>
    <property type="molecule type" value="Genomic_DNA"/>
</dbReference>
<reference evidence="3 4" key="1">
    <citation type="submission" date="2018-03" db="EMBL/GenBank/DDBJ databases">
        <title>Genomic Encyclopedia of Type Strains, Phase III (KMG-III): the genomes of soil and plant-associated and newly described type strains.</title>
        <authorList>
            <person name="Whitman W."/>
        </authorList>
    </citation>
    <scope>NUCLEOTIDE SEQUENCE [LARGE SCALE GENOMIC DNA]</scope>
    <source>
        <strain evidence="3 4">CGMCC 4.7125</strain>
    </source>
</reference>
<keyword evidence="2" id="KW-0812">Transmembrane</keyword>
<feature type="transmembrane region" description="Helical" evidence="2">
    <location>
        <begin position="6"/>
        <end position="24"/>
    </location>
</feature>
<keyword evidence="2" id="KW-1133">Transmembrane helix</keyword>
<proteinExistence type="predicted"/>
<dbReference type="OrthoDB" id="3592808at2"/>
<evidence type="ECO:0000313" key="3">
    <source>
        <dbReference type="EMBL" id="PRX43930.1"/>
    </source>
</evidence>
<dbReference type="RefSeq" id="WP_106181888.1">
    <property type="nucleotide sequence ID" value="NZ_PVNH01000013.1"/>
</dbReference>
<organism evidence="3 4">
    <name type="scientific">Prauserella shujinwangii</name>
    <dbReference type="NCBI Taxonomy" id="1453103"/>
    <lineage>
        <taxon>Bacteria</taxon>
        <taxon>Bacillati</taxon>
        <taxon>Actinomycetota</taxon>
        <taxon>Actinomycetes</taxon>
        <taxon>Pseudonocardiales</taxon>
        <taxon>Pseudonocardiaceae</taxon>
        <taxon>Prauserella</taxon>
    </lineage>
</organism>
<feature type="transmembrane region" description="Helical" evidence="2">
    <location>
        <begin position="94"/>
        <end position="116"/>
    </location>
</feature>
<feature type="transmembrane region" description="Helical" evidence="2">
    <location>
        <begin position="128"/>
        <end position="150"/>
    </location>
</feature>